<keyword evidence="3" id="KW-0449">Lipoprotein</keyword>
<dbReference type="Gene3D" id="2.60.40.1890">
    <property type="entry name" value="PCu(A)C copper chaperone"/>
    <property type="match status" value="1"/>
</dbReference>
<feature type="signal peptide" evidence="2">
    <location>
        <begin position="1"/>
        <end position="26"/>
    </location>
</feature>
<dbReference type="InterPro" id="IPR007410">
    <property type="entry name" value="LpqE-like"/>
</dbReference>
<dbReference type="AlphaFoldDB" id="A0A7K0DFG4"/>
<dbReference type="Proteomes" id="UP000431401">
    <property type="component" value="Unassembled WGS sequence"/>
</dbReference>
<keyword evidence="4" id="KW-1185">Reference proteome</keyword>
<accession>A0A7K0DFG4</accession>
<dbReference type="PROSITE" id="PS51257">
    <property type="entry name" value="PROKAR_LIPOPROTEIN"/>
    <property type="match status" value="1"/>
</dbReference>
<comment type="caution">
    <text evidence="3">The sequence shown here is derived from an EMBL/GenBank/DDBJ whole genome shotgun (WGS) entry which is preliminary data.</text>
</comment>
<gene>
    <name evidence="3" type="primary">lpqE</name>
    <name evidence="3" type="ORF">NRB56_00730</name>
</gene>
<dbReference type="RefSeq" id="WP_319942358.1">
    <property type="nucleotide sequence ID" value="NZ_WEGI01000001.1"/>
</dbReference>
<organism evidence="3 4">
    <name type="scientific">Nocardia aurantia</name>
    <dbReference type="NCBI Taxonomy" id="2585199"/>
    <lineage>
        <taxon>Bacteria</taxon>
        <taxon>Bacillati</taxon>
        <taxon>Actinomycetota</taxon>
        <taxon>Actinomycetes</taxon>
        <taxon>Mycobacteriales</taxon>
        <taxon>Nocardiaceae</taxon>
        <taxon>Nocardia</taxon>
    </lineage>
</organism>
<sequence>MTALKATTAVAALAAGAALVLSGCGAGQLSQTASQVAAVNGNSANVGKVSLRNVRILLPAAEDYTNAKGGKAVLAFSAINGGAAAPDELTSITTDLGAVRISPAAPELPPLQTLVAAGPQAGHAATPAASSSAPATPTAGAAASSTPATASSTPAGSGAAAAGKPSAEPNTENKTVLVEITGLTKDITPGLTYPVTFNFKDNGTVLVNVPVDAGSNSEQAAEHH</sequence>
<evidence type="ECO:0000313" key="4">
    <source>
        <dbReference type="Proteomes" id="UP000431401"/>
    </source>
</evidence>
<dbReference type="Pfam" id="PF04314">
    <property type="entry name" value="PCuAC"/>
    <property type="match status" value="1"/>
</dbReference>
<feature type="region of interest" description="Disordered" evidence="1">
    <location>
        <begin position="118"/>
        <end position="173"/>
    </location>
</feature>
<evidence type="ECO:0000256" key="2">
    <source>
        <dbReference type="SAM" id="SignalP"/>
    </source>
</evidence>
<name>A0A7K0DFG4_9NOCA</name>
<feature type="chain" id="PRO_5038364094" evidence="2">
    <location>
        <begin position="27"/>
        <end position="224"/>
    </location>
</feature>
<evidence type="ECO:0000256" key="1">
    <source>
        <dbReference type="SAM" id="MobiDB-lite"/>
    </source>
</evidence>
<feature type="compositionally biased region" description="Low complexity" evidence="1">
    <location>
        <begin position="118"/>
        <end position="167"/>
    </location>
</feature>
<dbReference type="EMBL" id="WEGI01000001">
    <property type="protein sequence ID" value="MQY24525.1"/>
    <property type="molecule type" value="Genomic_DNA"/>
</dbReference>
<proteinExistence type="predicted"/>
<protein>
    <submittedName>
        <fullName evidence="3">Putative lipoprotein LpqE</fullName>
    </submittedName>
</protein>
<dbReference type="InterPro" id="IPR036182">
    <property type="entry name" value="PCuAC_sf"/>
</dbReference>
<reference evidence="3 4" key="1">
    <citation type="submission" date="2019-10" db="EMBL/GenBank/DDBJ databases">
        <title>Nocardia macrotermitis sp. nov. and Nocardia aurantia sp. nov., isolated from the gut of fungus growing-termite Macrotermes natalensis.</title>
        <authorList>
            <person name="Benndorf R."/>
            <person name="Schwitalla J."/>
            <person name="Martin K."/>
            <person name="De Beer W."/>
            <person name="Kaster A.-K."/>
            <person name="Vollmers J."/>
            <person name="Poulsen M."/>
            <person name="Beemelmanns C."/>
        </authorList>
    </citation>
    <scope>NUCLEOTIDE SEQUENCE [LARGE SCALE GENOMIC DNA]</scope>
    <source>
        <strain evidence="3 4">RB56</strain>
    </source>
</reference>
<keyword evidence="2" id="KW-0732">Signal</keyword>
<evidence type="ECO:0000313" key="3">
    <source>
        <dbReference type="EMBL" id="MQY24525.1"/>
    </source>
</evidence>